<dbReference type="Proteomes" id="UP000272474">
    <property type="component" value="Unassembled WGS sequence"/>
</dbReference>
<dbReference type="GO" id="GO:0016491">
    <property type="term" value="F:oxidoreductase activity"/>
    <property type="evidence" value="ECO:0007669"/>
    <property type="project" value="UniProtKB-KW"/>
</dbReference>
<evidence type="ECO:0000313" key="7">
    <source>
        <dbReference type="EMBL" id="RKN43229.1"/>
    </source>
</evidence>
<dbReference type="Gene3D" id="3.30.465.10">
    <property type="match status" value="1"/>
</dbReference>
<comment type="similarity">
    <text evidence="2">Belongs to the oxygen-dependent FAD-linked oxidoreductase family.</text>
</comment>
<dbReference type="InterPro" id="IPR050416">
    <property type="entry name" value="FAD-linked_Oxidoreductase"/>
</dbReference>
<accession>A0A3A9Z5E3</accession>
<comment type="cofactor">
    <cofactor evidence="1">
        <name>FAD</name>
        <dbReference type="ChEBI" id="CHEBI:57692"/>
    </cofactor>
</comment>
<reference evidence="7 8" key="1">
    <citation type="journal article" date="2014" name="Int. J. Syst. Evol. Microbiol.">
        <title>Streptomyces hoynatensis sp. nov., isolated from deep marine sediment.</title>
        <authorList>
            <person name="Veyisoglu A."/>
            <person name="Sahin N."/>
        </authorList>
    </citation>
    <scope>NUCLEOTIDE SEQUENCE [LARGE SCALE GENOMIC DNA]</scope>
    <source>
        <strain evidence="7 8">KCTC 29097</strain>
    </source>
</reference>
<evidence type="ECO:0000256" key="3">
    <source>
        <dbReference type="ARBA" id="ARBA00022630"/>
    </source>
</evidence>
<dbReference type="EMBL" id="RBAL01000005">
    <property type="protein sequence ID" value="RKN43229.1"/>
    <property type="molecule type" value="Genomic_DNA"/>
</dbReference>
<keyword evidence="4" id="KW-0274">FAD</keyword>
<dbReference type="InterPro" id="IPR036318">
    <property type="entry name" value="FAD-bd_PCMH-like_sf"/>
</dbReference>
<evidence type="ECO:0000256" key="1">
    <source>
        <dbReference type="ARBA" id="ARBA00001974"/>
    </source>
</evidence>
<dbReference type="InterPro" id="IPR012951">
    <property type="entry name" value="BBE"/>
</dbReference>
<evidence type="ECO:0000256" key="4">
    <source>
        <dbReference type="ARBA" id="ARBA00022827"/>
    </source>
</evidence>
<comment type="caution">
    <text evidence="7">The sequence shown here is derived from an EMBL/GenBank/DDBJ whole genome shotgun (WGS) entry which is preliminary data.</text>
</comment>
<dbReference type="Pfam" id="PF01565">
    <property type="entry name" value="FAD_binding_4"/>
    <property type="match status" value="1"/>
</dbReference>
<keyword evidence="8" id="KW-1185">Reference proteome</keyword>
<name>A0A3A9Z5E3_9ACTN</name>
<evidence type="ECO:0000313" key="8">
    <source>
        <dbReference type="Proteomes" id="UP000272474"/>
    </source>
</evidence>
<dbReference type="GO" id="GO:0071949">
    <property type="term" value="F:FAD binding"/>
    <property type="evidence" value="ECO:0007669"/>
    <property type="project" value="InterPro"/>
</dbReference>
<dbReference type="Gene3D" id="3.40.462.20">
    <property type="match status" value="1"/>
</dbReference>
<protein>
    <submittedName>
        <fullName evidence="7">FAD-binding oxidoreductase</fullName>
    </submittedName>
</protein>
<proteinExistence type="inferred from homology"/>
<dbReference type="Pfam" id="PF08031">
    <property type="entry name" value="BBE"/>
    <property type="match status" value="1"/>
</dbReference>
<sequence length="497" mass="53676">MSVTADDARYEELVRGINQRWVAQPEAVRLVSSTEQVLQVVQEAASAGKRVSVRSGGHCFADFVYNAQTQVVIDLSTMNRISYDASRRAFCIEAGAQLGQIYETLYRDFGVTLPGGVCPSVGIGGHATGGGFGLLTRQHGLVADYISAVEVVVVDSRRRARTVVACRNASDTNHDLWWAISGGGGGSFGVITRYWFRSPDAAGSDPAAQLPAPPKSVLLSSVAVPWATLSEDQFVRLLNNYTDWYRNNSEPGSDALGLSGIILARQRAGGGMALVTQVDGGLPDAAGFLADYGAEITAGTGITTPFAGRPLAWLTASKLLPISAATSMMDPSLRSAIKTVWTKTGFTDDQLATIYQQLLRTDYSNANSFAQIAGAGGRMNELSRTATATAHRDEVLFAEFEAQWTSPAEDEANLTWLRELYAAVFADTGGYPVPGDRFDGCYVNNPDTDIADPAYNTSGVPWYTLYWGENYPRLQQVKKAYDPTDFFRHAQSVRLPS</sequence>
<feature type="domain" description="FAD-binding PCMH-type" evidence="6">
    <location>
        <begin position="14"/>
        <end position="201"/>
    </location>
</feature>
<evidence type="ECO:0000259" key="6">
    <source>
        <dbReference type="PROSITE" id="PS51387"/>
    </source>
</evidence>
<keyword evidence="3" id="KW-0285">Flavoprotein</keyword>
<gene>
    <name evidence="7" type="ORF">D7294_10910</name>
</gene>
<dbReference type="PANTHER" id="PTHR42973">
    <property type="entry name" value="BINDING OXIDOREDUCTASE, PUTATIVE (AFU_ORTHOLOGUE AFUA_1G17690)-RELATED"/>
    <property type="match status" value="1"/>
</dbReference>
<evidence type="ECO:0000256" key="2">
    <source>
        <dbReference type="ARBA" id="ARBA00005466"/>
    </source>
</evidence>
<evidence type="ECO:0000256" key="5">
    <source>
        <dbReference type="ARBA" id="ARBA00023002"/>
    </source>
</evidence>
<organism evidence="7 8">
    <name type="scientific">Streptomyces hoynatensis</name>
    <dbReference type="NCBI Taxonomy" id="1141874"/>
    <lineage>
        <taxon>Bacteria</taxon>
        <taxon>Bacillati</taxon>
        <taxon>Actinomycetota</taxon>
        <taxon>Actinomycetes</taxon>
        <taxon>Kitasatosporales</taxon>
        <taxon>Streptomycetaceae</taxon>
        <taxon>Streptomyces</taxon>
    </lineage>
</organism>
<dbReference type="InterPro" id="IPR016169">
    <property type="entry name" value="FAD-bd_PCMH_sub2"/>
</dbReference>
<dbReference type="SUPFAM" id="SSF56176">
    <property type="entry name" value="FAD-binding/transporter-associated domain-like"/>
    <property type="match status" value="1"/>
</dbReference>
<dbReference type="PANTHER" id="PTHR42973:SF39">
    <property type="entry name" value="FAD-BINDING PCMH-TYPE DOMAIN-CONTAINING PROTEIN"/>
    <property type="match status" value="1"/>
</dbReference>
<keyword evidence="5" id="KW-0560">Oxidoreductase</keyword>
<dbReference type="InterPro" id="IPR016166">
    <property type="entry name" value="FAD-bd_PCMH"/>
</dbReference>
<dbReference type="InterPro" id="IPR006094">
    <property type="entry name" value="Oxid_FAD_bind_N"/>
</dbReference>
<dbReference type="PROSITE" id="PS51387">
    <property type="entry name" value="FAD_PCMH"/>
    <property type="match status" value="1"/>
</dbReference>
<dbReference type="OrthoDB" id="545125at2"/>
<dbReference type="AlphaFoldDB" id="A0A3A9Z5E3"/>